<comment type="caution">
    <text evidence="3">The sequence shown here is derived from an EMBL/GenBank/DDBJ whole genome shotgun (WGS) entry which is preliminary data.</text>
</comment>
<feature type="domain" description="Rap1a immunity protein" evidence="2">
    <location>
        <begin position="28"/>
        <end position="124"/>
    </location>
</feature>
<dbReference type="Proteomes" id="UP001145022">
    <property type="component" value="Unassembled WGS sequence"/>
</dbReference>
<feature type="signal peptide" evidence="1">
    <location>
        <begin position="1"/>
        <end position="21"/>
    </location>
</feature>
<keyword evidence="4" id="KW-1185">Reference proteome</keyword>
<reference evidence="3" key="2">
    <citation type="submission" date="2022-11" db="EMBL/GenBank/DDBJ databases">
        <title>Draft genome sequencing of Pseudomonas atacamensis RS3R1.</title>
        <authorList>
            <person name="Furuya T."/>
            <person name="Kaneko H."/>
        </authorList>
    </citation>
    <scope>NUCLEOTIDE SEQUENCE</scope>
    <source>
        <strain evidence="3">RS3R-1</strain>
    </source>
</reference>
<evidence type="ECO:0000313" key="4">
    <source>
        <dbReference type="Proteomes" id="UP001145022"/>
    </source>
</evidence>
<dbReference type="Gene3D" id="1.10.890.40">
    <property type="match status" value="1"/>
</dbReference>
<accession>A0ABQ5PNU5</accession>
<proteinExistence type="predicted"/>
<dbReference type="EMBL" id="BSCQ01000046">
    <property type="protein sequence ID" value="GLH45198.1"/>
    <property type="molecule type" value="Genomic_DNA"/>
</dbReference>
<name>A0ABQ5PNU5_9PSED</name>
<reference evidence="3" key="3">
    <citation type="journal article" date="2023" name="J. Biotechnol.">
        <title>Draft Genome Sequences of Endophytic Pseudomonas Strains, Isolated from the Interior of Brassicaceae Plants.</title>
        <authorList>
            <person name="Kaneko H."/>
            <person name="Furuya T."/>
        </authorList>
    </citation>
    <scope>NUCLEOTIDE SEQUENCE</scope>
    <source>
        <strain evidence="3">RS3R-1</strain>
    </source>
</reference>
<keyword evidence="1" id="KW-0732">Signal</keyword>
<feature type="chain" id="PRO_5045827593" description="Rap1a immunity protein domain-containing protein" evidence="1">
    <location>
        <begin position="22"/>
        <end position="125"/>
    </location>
</feature>
<evidence type="ECO:0000313" key="3">
    <source>
        <dbReference type="EMBL" id="GLH45198.1"/>
    </source>
</evidence>
<gene>
    <name evidence="3" type="ORF">RS3R1_42860</name>
</gene>
<protein>
    <recommendedName>
        <fullName evidence="2">Rap1a immunity protein domain-containing protein</fullName>
    </recommendedName>
</protein>
<dbReference type="RefSeq" id="WP_281895463.1">
    <property type="nucleotide sequence ID" value="NZ_BSCQ01000046.1"/>
</dbReference>
<organism evidence="3 4">
    <name type="scientific">Pseudomonas atacamensis</name>
    <dbReference type="NCBI Taxonomy" id="2565368"/>
    <lineage>
        <taxon>Bacteria</taxon>
        <taxon>Pseudomonadati</taxon>
        <taxon>Pseudomonadota</taxon>
        <taxon>Gammaproteobacteria</taxon>
        <taxon>Pseudomonadales</taxon>
        <taxon>Pseudomonadaceae</taxon>
        <taxon>Pseudomonas</taxon>
    </lineage>
</organism>
<dbReference type="InterPro" id="IPR041238">
    <property type="entry name" value="Rap1a"/>
</dbReference>
<dbReference type="Pfam" id="PF18602">
    <property type="entry name" value="Rap1a"/>
    <property type="match status" value="1"/>
</dbReference>
<sequence>MKAGLLTITLAVLFSSAAAIAEQAKYDGNELLGQCQQYVKAADKEKIYDQFDAASCGGFVQGVTGTVFFYSELLKNDDKFCVPDSATNGQVVRIVVKYLRDNPKLLNENRVTLVWLALQDAYPCK</sequence>
<evidence type="ECO:0000259" key="2">
    <source>
        <dbReference type="Pfam" id="PF18602"/>
    </source>
</evidence>
<reference evidence="3" key="1">
    <citation type="journal article" date="2021" name="Sci. Rep.">
        <title>An efficient direct screening system for microorganisms that activate plant immune responses based on plant-microbe interactions using cultured plant cells.</title>
        <authorList>
            <person name="Kurokawa M."/>
            <person name="Nakano M."/>
            <person name="Kitahata N."/>
            <person name="Kuchitsu K."/>
            <person name="Furuya T."/>
        </authorList>
    </citation>
    <scope>NUCLEOTIDE SEQUENCE</scope>
    <source>
        <strain evidence="3">RS3R-1</strain>
    </source>
</reference>
<evidence type="ECO:0000256" key="1">
    <source>
        <dbReference type="SAM" id="SignalP"/>
    </source>
</evidence>